<dbReference type="GO" id="GO:0003723">
    <property type="term" value="F:RNA binding"/>
    <property type="evidence" value="ECO:0007669"/>
    <property type="project" value="InterPro"/>
</dbReference>
<evidence type="ECO:0000313" key="3">
    <source>
        <dbReference type="EMBL" id="KAF7543824.1"/>
    </source>
</evidence>
<dbReference type="SMART" id="SM00360">
    <property type="entry name" value="RRM"/>
    <property type="match status" value="1"/>
</dbReference>
<proteinExistence type="predicted"/>
<name>A0A9P5LCN6_9HYPO</name>
<dbReference type="Proteomes" id="UP000722485">
    <property type="component" value="Unassembled WGS sequence"/>
</dbReference>
<feature type="region of interest" description="Disordered" evidence="1">
    <location>
        <begin position="145"/>
        <end position="164"/>
    </location>
</feature>
<comment type="caution">
    <text evidence="3">The sequence shown here is derived from an EMBL/GenBank/DDBJ whole genome shotgun (WGS) entry which is preliminary data.</text>
</comment>
<evidence type="ECO:0000259" key="2">
    <source>
        <dbReference type="SMART" id="SM00360"/>
    </source>
</evidence>
<reference evidence="3" key="1">
    <citation type="submission" date="2020-03" db="EMBL/GenBank/DDBJ databases">
        <title>Draft Genome Sequence of Cylindrodendrum hubeiense.</title>
        <authorList>
            <person name="Buettner E."/>
            <person name="Kellner H."/>
        </authorList>
    </citation>
    <scope>NUCLEOTIDE SEQUENCE</scope>
    <source>
        <strain evidence="3">IHI 201604</strain>
    </source>
</reference>
<dbReference type="Gene3D" id="3.30.70.330">
    <property type="match status" value="1"/>
</dbReference>
<feature type="domain" description="RRM" evidence="2">
    <location>
        <begin position="20"/>
        <end position="96"/>
    </location>
</feature>
<keyword evidence="4" id="KW-1185">Reference proteome</keyword>
<evidence type="ECO:0000256" key="1">
    <source>
        <dbReference type="SAM" id="MobiDB-lite"/>
    </source>
</evidence>
<dbReference type="EMBL" id="JAANBB010000339">
    <property type="protein sequence ID" value="KAF7543824.1"/>
    <property type="molecule type" value="Genomic_DNA"/>
</dbReference>
<gene>
    <name evidence="3" type="ORF">G7Z17_g10423</name>
</gene>
<organism evidence="3 4">
    <name type="scientific">Cylindrodendrum hubeiense</name>
    <dbReference type="NCBI Taxonomy" id="595255"/>
    <lineage>
        <taxon>Eukaryota</taxon>
        <taxon>Fungi</taxon>
        <taxon>Dikarya</taxon>
        <taxon>Ascomycota</taxon>
        <taxon>Pezizomycotina</taxon>
        <taxon>Sordariomycetes</taxon>
        <taxon>Hypocreomycetidae</taxon>
        <taxon>Hypocreales</taxon>
        <taxon>Nectriaceae</taxon>
        <taxon>Cylindrodendrum</taxon>
    </lineage>
</organism>
<dbReference type="CDD" id="cd00590">
    <property type="entry name" value="RRM_SF"/>
    <property type="match status" value="1"/>
</dbReference>
<evidence type="ECO:0000313" key="4">
    <source>
        <dbReference type="Proteomes" id="UP000722485"/>
    </source>
</evidence>
<dbReference type="OrthoDB" id="4743586at2759"/>
<protein>
    <recommendedName>
        <fullName evidence="2">RRM domain-containing protein</fullName>
    </recommendedName>
</protein>
<dbReference type="SUPFAM" id="SSF54928">
    <property type="entry name" value="RNA-binding domain, RBD"/>
    <property type="match status" value="1"/>
</dbReference>
<sequence>MSTHKSIRFLPPRAVQTGSVIHLGNLHFKAKKTDVEHVLKDKGFSTCCFYWPDVPTTDPNEHKGWCRVLFLDHDTAERAKSALHDALLKGRPIKIGTINLSSPSSSAPVTQPTPSDPTHSIIAPLSKVTISPPAETTLPTLQSARAVISSSSPPPATGGSTGSAAKALGSLQLSAWPESWVYDGEQPEHDEAKFMSRMKQLEGPYKDAGIVYGPLVTQNEEKEDMLRSQVVPSPALKDESFKTKVLIDVTRGEGKDIEFKTIDLTRLAEFEADD</sequence>
<dbReference type="InterPro" id="IPR012677">
    <property type="entry name" value="Nucleotide-bd_a/b_plait_sf"/>
</dbReference>
<accession>A0A9P5LCN6</accession>
<dbReference type="InterPro" id="IPR000504">
    <property type="entry name" value="RRM_dom"/>
</dbReference>
<dbReference type="AlphaFoldDB" id="A0A9P5LCN6"/>
<dbReference type="InterPro" id="IPR035979">
    <property type="entry name" value="RBD_domain_sf"/>
</dbReference>